<reference evidence="1" key="1">
    <citation type="submission" date="2023-07" db="EMBL/GenBank/DDBJ databases">
        <authorList>
            <consortium name="AG Swart"/>
            <person name="Singh M."/>
            <person name="Singh A."/>
            <person name="Seah K."/>
            <person name="Emmerich C."/>
        </authorList>
    </citation>
    <scope>NUCLEOTIDE SEQUENCE</scope>
    <source>
        <strain evidence="1">DP1</strain>
    </source>
</reference>
<evidence type="ECO:0000313" key="1">
    <source>
        <dbReference type="EMBL" id="CAI2366147.1"/>
    </source>
</evidence>
<gene>
    <name evidence="1" type="ORF">ECRASSUSDP1_LOCUS7418</name>
</gene>
<comment type="caution">
    <text evidence="1">The sequence shown here is derived from an EMBL/GenBank/DDBJ whole genome shotgun (WGS) entry which is preliminary data.</text>
</comment>
<name>A0AAD1XCL0_EUPCR</name>
<dbReference type="InterPro" id="IPR029033">
    <property type="entry name" value="His_PPase_superfam"/>
</dbReference>
<organism evidence="1 2">
    <name type="scientific">Euplotes crassus</name>
    <dbReference type="NCBI Taxonomy" id="5936"/>
    <lineage>
        <taxon>Eukaryota</taxon>
        <taxon>Sar</taxon>
        <taxon>Alveolata</taxon>
        <taxon>Ciliophora</taxon>
        <taxon>Intramacronucleata</taxon>
        <taxon>Spirotrichea</taxon>
        <taxon>Hypotrichia</taxon>
        <taxon>Euplotida</taxon>
        <taxon>Euplotidae</taxon>
        <taxon>Moneuplotes</taxon>
    </lineage>
</organism>
<dbReference type="SUPFAM" id="SSF53254">
    <property type="entry name" value="Phosphoglycerate mutase-like"/>
    <property type="match status" value="1"/>
</dbReference>
<dbReference type="Gene3D" id="3.40.50.1240">
    <property type="entry name" value="Phosphoglycerate mutase-like"/>
    <property type="match status" value="1"/>
</dbReference>
<dbReference type="AlphaFoldDB" id="A0AAD1XCL0"/>
<sequence>MHLYSDFNPSNRDAKIDQLGIGQCLESQKIANELPIHTIFVSPLRRALMTAYYVYKDHPNFASIEFILLPQLRESLNIISDIPSNIDEVIEEFKELIPQLHIVELSPLSNPPLHLSLTLLPLVFTPIDASLIDLRKSREHWFLDDYLSNIISFKHICTKQHNIFSISTNRTSTPPLLPTNPAKPPYKTPPPASLIPSSPKIPFSPQISLFLAPDFTRIPTHQSQSLFPYCLKVRNERRSMHD</sequence>
<protein>
    <submittedName>
        <fullName evidence="1">Uncharacterized protein</fullName>
    </submittedName>
</protein>
<proteinExistence type="predicted"/>
<accession>A0AAD1XCL0</accession>
<dbReference type="EMBL" id="CAMPGE010007223">
    <property type="protein sequence ID" value="CAI2366147.1"/>
    <property type="molecule type" value="Genomic_DNA"/>
</dbReference>
<dbReference type="Proteomes" id="UP001295684">
    <property type="component" value="Unassembled WGS sequence"/>
</dbReference>
<keyword evidence="2" id="KW-1185">Reference proteome</keyword>
<evidence type="ECO:0000313" key="2">
    <source>
        <dbReference type="Proteomes" id="UP001295684"/>
    </source>
</evidence>